<organism evidence="2 3">
    <name type="scientific">Candidatus Methylobacter favarea</name>
    <dbReference type="NCBI Taxonomy" id="2707345"/>
    <lineage>
        <taxon>Bacteria</taxon>
        <taxon>Pseudomonadati</taxon>
        <taxon>Pseudomonadota</taxon>
        <taxon>Gammaproteobacteria</taxon>
        <taxon>Methylococcales</taxon>
        <taxon>Methylococcaceae</taxon>
        <taxon>Methylobacter</taxon>
    </lineage>
</organism>
<comment type="caution">
    <text evidence="2">The sequence shown here is derived from an EMBL/GenBank/DDBJ whole genome shotgun (WGS) entry which is preliminary data.</text>
</comment>
<dbReference type="EMBL" id="CADCXN010000035">
    <property type="protein sequence ID" value="CAA9889789.1"/>
    <property type="molecule type" value="Genomic_DNA"/>
</dbReference>
<proteinExistence type="predicted"/>
<evidence type="ECO:0000259" key="1">
    <source>
        <dbReference type="Pfam" id="PF20257"/>
    </source>
</evidence>
<dbReference type="InterPro" id="IPR023227">
    <property type="entry name" value="SAM_OH_AdoTrfase_C_sf"/>
</dbReference>
<protein>
    <recommendedName>
        <fullName evidence="1">S-adenosyl-l-methionine hydroxide adenosyltransferase C-terminal domain-containing protein</fullName>
    </recommendedName>
</protein>
<accession>A0A8S0WHG0</accession>
<dbReference type="Pfam" id="PF20257">
    <property type="entry name" value="SAM_HAT_C"/>
    <property type="match status" value="1"/>
</dbReference>
<sequence length="99" mass="11477">MPFTRQDLNEWLLDLPEVIYFDYYGNAMTGLRYQDQFAGRILRVNDRVIRQADTFNGVEEHQAFWYKNSSGLIEIAVNKGNAGQQLDLELGTEVSFKLI</sequence>
<feature type="domain" description="S-adenosyl-l-methionine hydroxide adenosyltransferase C-terminal" evidence="1">
    <location>
        <begin position="17"/>
        <end position="94"/>
    </location>
</feature>
<dbReference type="AlphaFoldDB" id="A0A8S0WHG0"/>
<dbReference type="SUPFAM" id="SSF101852">
    <property type="entry name" value="Bacterial fluorinating enzyme, C-terminal domain"/>
    <property type="match status" value="1"/>
</dbReference>
<dbReference type="InterPro" id="IPR046470">
    <property type="entry name" value="SAM_HAT_C"/>
</dbReference>
<dbReference type="Proteomes" id="UP000494216">
    <property type="component" value="Unassembled WGS sequence"/>
</dbReference>
<gene>
    <name evidence="2" type="ORF">METHB2_130054</name>
</gene>
<evidence type="ECO:0000313" key="3">
    <source>
        <dbReference type="Proteomes" id="UP000494216"/>
    </source>
</evidence>
<name>A0A8S0WHG0_9GAMM</name>
<reference evidence="2 3" key="1">
    <citation type="submission" date="2020-02" db="EMBL/GenBank/DDBJ databases">
        <authorList>
            <person name="Hogendoorn C."/>
        </authorList>
    </citation>
    <scope>NUCLEOTIDE SEQUENCE [LARGE SCALE GENOMIC DNA]</scope>
    <source>
        <strain evidence="2">METHB21</strain>
    </source>
</reference>
<keyword evidence="3" id="KW-1185">Reference proteome</keyword>
<evidence type="ECO:0000313" key="2">
    <source>
        <dbReference type="EMBL" id="CAA9889789.1"/>
    </source>
</evidence>
<dbReference type="RefSeq" id="WP_343034375.1">
    <property type="nucleotide sequence ID" value="NZ_CADCXN010000035.1"/>
</dbReference>
<dbReference type="Gene3D" id="2.40.30.90">
    <property type="entry name" value="Bacterial fluorinating enzyme like"/>
    <property type="match status" value="1"/>
</dbReference>